<dbReference type="PANTHER" id="PTHR30582">
    <property type="entry name" value="L,D-TRANSPEPTIDASE"/>
    <property type="match status" value="1"/>
</dbReference>
<dbReference type="SUPFAM" id="SSF141523">
    <property type="entry name" value="L,D-transpeptidase catalytic domain-like"/>
    <property type="match status" value="1"/>
</dbReference>
<comment type="caution">
    <text evidence="10">The sequence shown here is derived from an EMBL/GenBank/DDBJ whole genome shotgun (WGS) entry which is preliminary data.</text>
</comment>
<keyword evidence="11" id="KW-1185">Reference proteome</keyword>
<evidence type="ECO:0000259" key="9">
    <source>
        <dbReference type="PROSITE" id="PS52029"/>
    </source>
</evidence>
<gene>
    <name evidence="10" type="ORF">BSZ32_05685</name>
</gene>
<dbReference type="EMBL" id="MQWA01000001">
    <property type="protein sequence ID" value="PQJ28041.1"/>
    <property type="molecule type" value="Genomic_DNA"/>
</dbReference>
<evidence type="ECO:0000256" key="5">
    <source>
        <dbReference type="ARBA" id="ARBA00022984"/>
    </source>
</evidence>
<evidence type="ECO:0000256" key="4">
    <source>
        <dbReference type="ARBA" id="ARBA00022960"/>
    </source>
</evidence>
<dbReference type="GO" id="GO:0005576">
    <property type="term" value="C:extracellular region"/>
    <property type="evidence" value="ECO:0007669"/>
    <property type="project" value="TreeGrafter"/>
</dbReference>
<dbReference type="Gene3D" id="2.40.440.10">
    <property type="entry name" value="L,D-transpeptidase catalytic domain-like"/>
    <property type="match status" value="1"/>
</dbReference>
<keyword evidence="8" id="KW-0732">Signal</keyword>
<name>A0A2S7U0P5_9BACT</name>
<dbReference type="AlphaFoldDB" id="A0A2S7U0P5"/>
<protein>
    <recommendedName>
        <fullName evidence="9">L,D-TPase catalytic domain-containing protein</fullName>
    </recommendedName>
</protein>
<dbReference type="GO" id="GO:0018104">
    <property type="term" value="P:peptidoglycan-protein cross-linking"/>
    <property type="evidence" value="ECO:0007669"/>
    <property type="project" value="TreeGrafter"/>
</dbReference>
<feature type="active site" description="Nucleophile" evidence="7">
    <location>
        <position position="133"/>
    </location>
</feature>
<dbReference type="InterPro" id="IPR038063">
    <property type="entry name" value="Transpep_catalytic_dom"/>
</dbReference>
<dbReference type="Proteomes" id="UP000239907">
    <property type="component" value="Unassembled WGS sequence"/>
</dbReference>
<evidence type="ECO:0000256" key="1">
    <source>
        <dbReference type="ARBA" id="ARBA00004752"/>
    </source>
</evidence>
<dbReference type="InterPro" id="IPR050979">
    <property type="entry name" value="LD-transpeptidase"/>
</dbReference>
<proteinExistence type="inferred from homology"/>
<evidence type="ECO:0000256" key="6">
    <source>
        <dbReference type="ARBA" id="ARBA00023316"/>
    </source>
</evidence>
<dbReference type="NCBIfam" id="NF004785">
    <property type="entry name" value="PRK06132.1-2"/>
    <property type="match status" value="1"/>
</dbReference>
<feature type="signal peptide" evidence="8">
    <location>
        <begin position="1"/>
        <end position="26"/>
    </location>
</feature>
<dbReference type="PANTHER" id="PTHR30582:SF2">
    <property type="entry name" value="L,D-TRANSPEPTIDASE YCIB-RELATED"/>
    <property type="match status" value="1"/>
</dbReference>
<dbReference type="GO" id="GO:0016740">
    <property type="term" value="F:transferase activity"/>
    <property type="evidence" value="ECO:0007669"/>
    <property type="project" value="UniProtKB-KW"/>
</dbReference>
<keyword evidence="6 7" id="KW-0961">Cell wall biogenesis/degradation</keyword>
<dbReference type="CDD" id="cd16913">
    <property type="entry name" value="YkuD_like"/>
    <property type="match status" value="1"/>
</dbReference>
<feature type="active site" description="Proton donor/acceptor" evidence="7">
    <location>
        <position position="120"/>
    </location>
</feature>
<sequence>MNTFQALRITVALTAATVLSSGMLHADDRQHNPDAFTWNPELSKNGPVLVTVSLKSQTAAVYRNGIRIGSSEVSTGFKGHETPTGVFHILNKDKNHHSKTYGNASMPYSERLTWDGVALHAGAVPGHPSSHGCIHLPYDFSKKLFGITHNGTTVVVTDEEPDVHVSHGHKVQFQNGTTSKFSWQPELSPSGPTSMIFSKPDKKLYLIRSGITIGECPVKTSLFSKHVKGSSAFVFSGWKVDAKDKTTTSSWTQVSGRKAHHAETLDEWFKLDQRFQYLLQGIITPGTNLVVTNDPVKKRTAKSFPLFQGQLEEKESK</sequence>
<evidence type="ECO:0000313" key="10">
    <source>
        <dbReference type="EMBL" id="PQJ28041.1"/>
    </source>
</evidence>
<dbReference type="PIRSF" id="PIRSF029342">
    <property type="entry name" value="UCP029342_ErfK/YbiS/YcfS/YnhG"/>
    <property type="match status" value="1"/>
</dbReference>
<dbReference type="UniPathway" id="UPA00219"/>
<dbReference type="OrthoDB" id="189120at2"/>
<comment type="pathway">
    <text evidence="1 7">Cell wall biogenesis; peptidoglycan biosynthesis.</text>
</comment>
<keyword evidence="4 7" id="KW-0133">Cell shape</keyword>
<dbReference type="GO" id="GO:0071555">
    <property type="term" value="P:cell wall organization"/>
    <property type="evidence" value="ECO:0007669"/>
    <property type="project" value="UniProtKB-UniRule"/>
</dbReference>
<dbReference type="InterPro" id="IPR005490">
    <property type="entry name" value="LD_TPept_cat_dom"/>
</dbReference>
<accession>A0A2S7U0P5</accession>
<comment type="similarity">
    <text evidence="2">Belongs to the YkuD family.</text>
</comment>
<dbReference type="Pfam" id="PF03734">
    <property type="entry name" value="YkuD"/>
    <property type="match status" value="1"/>
</dbReference>
<evidence type="ECO:0000256" key="3">
    <source>
        <dbReference type="ARBA" id="ARBA00022679"/>
    </source>
</evidence>
<dbReference type="PROSITE" id="PS52029">
    <property type="entry name" value="LD_TPASE"/>
    <property type="match status" value="1"/>
</dbReference>
<evidence type="ECO:0000256" key="8">
    <source>
        <dbReference type="SAM" id="SignalP"/>
    </source>
</evidence>
<feature type="domain" description="L,D-TPase catalytic" evidence="9">
    <location>
        <begin position="48"/>
        <end position="157"/>
    </location>
</feature>
<feature type="chain" id="PRO_5015423060" description="L,D-TPase catalytic domain-containing protein" evidence="8">
    <location>
        <begin position="27"/>
        <end position="317"/>
    </location>
</feature>
<keyword evidence="5 7" id="KW-0573">Peptidoglycan synthesis</keyword>
<evidence type="ECO:0000256" key="2">
    <source>
        <dbReference type="ARBA" id="ARBA00005992"/>
    </source>
</evidence>
<reference evidence="10 11" key="1">
    <citation type="submission" date="2016-12" db="EMBL/GenBank/DDBJ databases">
        <title>Study of bacterial adaptation to deep sea.</title>
        <authorList>
            <person name="Song J."/>
            <person name="Yoshizawa S."/>
            <person name="Kogure K."/>
        </authorList>
    </citation>
    <scope>NUCLEOTIDE SEQUENCE [LARGE SCALE GENOMIC DNA]</scope>
    <source>
        <strain evidence="10 11">SAORIC-165</strain>
    </source>
</reference>
<evidence type="ECO:0000256" key="7">
    <source>
        <dbReference type="PROSITE-ProRule" id="PRU01373"/>
    </source>
</evidence>
<keyword evidence="3" id="KW-0808">Transferase</keyword>
<dbReference type="InterPro" id="IPR016915">
    <property type="entry name" value="UCP029342"/>
</dbReference>
<evidence type="ECO:0000313" key="11">
    <source>
        <dbReference type="Proteomes" id="UP000239907"/>
    </source>
</evidence>
<dbReference type="GO" id="GO:0071972">
    <property type="term" value="F:peptidoglycan L,D-transpeptidase activity"/>
    <property type="evidence" value="ECO:0007669"/>
    <property type="project" value="TreeGrafter"/>
</dbReference>
<dbReference type="GO" id="GO:0008360">
    <property type="term" value="P:regulation of cell shape"/>
    <property type="evidence" value="ECO:0007669"/>
    <property type="project" value="UniProtKB-UniRule"/>
</dbReference>
<organism evidence="10 11">
    <name type="scientific">Rubritalea profundi</name>
    <dbReference type="NCBI Taxonomy" id="1658618"/>
    <lineage>
        <taxon>Bacteria</taxon>
        <taxon>Pseudomonadati</taxon>
        <taxon>Verrucomicrobiota</taxon>
        <taxon>Verrucomicrobiia</taxon>
        <taxon>Verrucomicrobiales</taxon>
        <taxon>Rubritaleaceae</taxon>
        <taxon>Rubritalea</taxon>
    </lineage>
</organism>